<feature type="transmembrane region" description="Helical" evidence="7">
    <location>
        <begin position="327"/>
        <end position="348"/>
    </location>
</feature>
<evidence type="ECO:0000256" key="6">
    <source>
        <dbReference type="ARBA" id="ARBA00023136"/>
    </source>
</evidence>
<feature type="transmembrane region" description="Helical" evidence="7">
    <location>
        <begin position="285"/>
        <end position="307"/>
    </location>
</feature>
<organism evidence="8 9">
    <name type="scientific">Vibrio breoganii</name>
    <dbReference type="NCBI Taxonomy" id="553239"/>
    <lineage>
        <taxon>Bacteria</taxon>
        <taxon>Pseudomonadati</taxon>
        <taxon>Pseudomonadota</taxon>
        <taxon>Gammaproteobacteria</taxon>
        <taxon>Vibrionales</taxon>
        <taxon>Vibrionaceae</taxon>
        <taxon>Vibrio</taxon>
    </lineage>
</organism>
<keyword evidence="6 7" id="KW-0472">Membrane</keyword>
<keyword evidence="5 7" id="KW-1133">Transmembrane helix</keyword>
<feature type="transmembrane region" description="Helical" evidence="7">
    <location>
        <begin position="439"/>
        <end position="460"/>
    </location>
</feature>
<feature type="transmembrane region" description="Helical" evidence="7">
    <location>
        <begin position="116"/>
        <end position="135"/>
    </location>
</feature>
<evidence type="ECO:0000313" key="8">
    <source>
        <dbReference type="EMBL" id="NMR71458.1"/>
    </source>
</evidence>
<feature type="transmembrane region" description="Helical" evidence="7">
    <location>
        <begin position="212"/>
        <end position="235"/>
    </location>
</feature>
<dbReference type="CDD" id="cd13127">
    <property type="entry name" value="MATE_tuaB_like"/>
    <property type="match status" value="1"/>
</dbReference>
<comment type="subcellular location">
    <subcellularLocation>
        <location evidence="1">Cell membrane</location>
        <topology evidence="1">Multi-pass membrane protein</topology>
    </subcellularLocation>
</comment>
<reference evidence="8 9" key="1">
    <citation type="submission" date="2020-04" db="EMBL/GenBank/DDBJ databases">
        <title>WGS-Seq of Vibrio isolated by the O'Toole Lab.</title>
        <authorList>
            <person name="Mckone K.P."/>
            <person name="Whitaker R."/>
            <person name="Sevigney J.L."/>
            <person name="Herring J.B."/>
            <person name="O'Toole G."/>
        </authorList>
    </citation>
    <scope>NUCLEOTIDE SEQUENCE [LARGE SCALE GENOMIC DNA]</scope>
    <source>
        <strain evidence="8 9">BS_02</strain>
    </source>
</reference>
<proteinExistence type="inferred from homology"/>
<keyword evidence="4 7" id="KW-0812">Transmembrane</keyword>
<feature type="transmembrane region" description="Helical" evidence="7">
    <location>
        <begin position="415"/>
        <end position="433"/>
    </location>
</feature>
<feature type="transmembrane region" description="Helical" evidence="7">
    <location>
        <begin position="147"/>
        <end position="165"/>
    </location>
</feature>
<dbReference type="EMBL" id="JABCJR010000038">
    <property type="protein sequence ID" value="NMR71458.1"/>
    <property type="molecule type" value="Genomic_DNA"/>
</dbReference>
<feature type="transmembrane region" description="Helical" evidence="7">
    <location>
        <begin position="42"/>
        <end position="63"/>
    </location>
</feature>
<sequence length="476" mass="53218">MSTLKHKAINATKWNIIDIVLSNAINFLSIIYLANILKPKDFGLLAVLAVMTSLANVIINSGFFQALVHKGKEITNDDCKTVFTVNILISTSLYSILVLSSELIANFYESIELKGIIYVLFTSIIFNSVTVVHRAKLSIDMNFSYQAKINVIASLVSSITGMWLGYIGFGYWALVSIILTKSIVCTILYSVSSEWKIKFGFCYKSFKELFSYGSKLFLASIINTITLNLSNLIIGKLFSIKELGYYNQAQSYSNLLSNNIVAVTQKVTFPLFSSIKNDRKRVRSIYEQILTISTFISVPIVIGFASISNEFVLVFLNESWRPAVDLLAILCVAKSISPISMFNINLISALGNSGLVLKIDTLKMVLAVGVIYVTSKISLNAVAMGQVLLSLVFYVMNAIPNKKHIGLGLFNQIKIIYKIYLSASIMYIINTSFHLDCVYLSMFIKVVLGIFVYISSCYLLKVNVLRNLYWNFKNRA</sequence>
<evidence type="ECO:0000256" key="1">
    <source>
        <dbReference type="ARBA" id="ARBA00004651"/>
    </source>
</evidence>
<feature type="transmembrane region" description="Helical" evidence="7">
    <location>
        <begin position="83"/>
        <end position="104"/>
    </location>
</feature>
<keyword evidence="3" id="KW-1003">Cell membrane</keyword>
<evidence type="ECO:0000256" key="7">
    <source>
        <dbReference type="SAM" id="Phobius"/>
    </source>
</evidence>
<dbReference type="RefSeq" id="WP_102455149.1">
    <property type="nucleotide sequence ID" value="NZ_JABBXC010000035.1"/>
</dbReference>
<dbReference type="PANTHER" id="PTHR30250">
    <property type="entry name" value="PST FAMILY PREDICTED COLANIC ACID TRANSPORTER"/>
    <property type="match status" value="1"/>
</dbReference>
<evidence type="ECO:0000256" key="2">
    <source>
        <dbReference type="ARBA" id="ARBA00007430"/>
    </source>
</evidence>
<protein>
    <submittedName>
        <fullName evidence="8">Lipopolysaccharide biosynthesis protein</fullName>
    </submittedName>
</protein>
<name>A0ABX1UAF9_9VIBR</name>
<feature type="transmembrane region" description="Helical" evidence="7">
    <location>
        <begin position="379"/>
        <end position="395"/>
    </location>
</feature>
<feature type="transmembrane region" description="Helical" evidence="7">
    <location>
        <begin position="355"/>
        <end position="373"/>
    </location>
</feature>
<dbReference type="Proteomes" id="UP000590068">
    <property type="component" value="Unassembled WGS sequence"/>
</dbReference>
<dbReference type="InterPro" id="IPR050833">
    <property type="entry name" value="Poly_Biosynth_Transport"/>
</dbReference>
<gene>
    <name evidence="8" type="ORF">HJ568_16045</name>
</gene>
<comment type="similarity">
    <text evidence="2">Belongs to the polysaccharide synthase family.</text>
</comment>
<evidence type="ECO:0000256" key="3">
    <source>
        <dbReference type="ARBA" id="ARBA00022475"/>
    </source>
</evidence>
<accession>A0ABX1UAF9</accession>
<comment type="caution">
    <text evidence="8">The sequence shown here is derived from an EMBL/GenBank/DDBJ whole genome shotgun (WGS) entry which is preliminary data.</text>
</comment>
<evidence type="ECO:0000256" key="5">
    <source>
        <dbReference type="ARBA" id="ARBA00022989"/>
    </source>
</evidence>
<dbReference type="Pfam" id="PF13440">
    <property type="entry name" value="Polysacc_synt_3"/>
    <property type="match status" value="1"/>
</dbReference>
<dbReference type="PANTHER" id="PTHR30250:SF10">
    <property type="entry name" value="LIPOPOLYSACCHARIDE BIOSYNTHESIS PROTEIN WZXC"/>
    <property type="match status" value="1"/>
</dbReference>
<evidence type="ECO:0000256" key="4">
    <source>
        <dbReference type="ARBA" id="ARBA00022692"/>
    </source>
</evidence>
<evidence type="ECO:0000313" key="9">
    <source>
        <dbReference type="Proteomes" id="UP000590068"/>
    </source>
</evidence>
<feature type="transmembrane region" description="Helical" evidence="7">
    <location>
        <begin position="16"/>
        <end position="36"/>
    </location>
</feature>
<keyword evidence="9" id="KW-1185">Reference proteome</keyword>